<evidence type="ECO:0000256" key="12">
    <source>
        <dbReference type="SAM" id="MobiDB-lite"/>
    </source>
</evidence>
<keyword evidence="6" id="KW-0808">Transferase</keyword>
<dbReference type="GO" id="GO:0004707">
    <property type="term" value="F:MAP kinase activity"/>
    <property type="evidence" value="ECO:0007669"/>
    <property type="project" value="UniProtKB-EC"/>
</dbReference>
<dbReference type="InterPro" id="IPR000719">
    <property type="entry name" value="Prot_kinase_dom"/>
</dbReference>
<keyword evidence="7 11" id="KW-0547">Nucleotide-binding</keyword>
<reference evidence="14" key="2">
    <citation type="submission" date="2025-08" db="UniProtKB">
        <authorList>
            <consortium name="Ensembl"/>
        </authorList>
    </citation>
    <scope>IDENTIFICATION</scope>
</reference>
<keyword evidence="10" id="KW-0346">Stress response</keyword>
<evidence type="ECO:0000256" key="10">
    <source>
        <dbReference type="ARBA" id="ARBA00023016"/>
    </source>
</evidence>
<evidence type="ECO:0000256" key="2">
    <source>
        <dbReference type="ARBA" id="ARBA00008832"/>
    </source>
</evidence>
<dbReference type="AlphaFoldDB" id="A0A8P0TE46"/>
<sequence length="525" mass="57373">MSGPRAGFYRQELNKTVWEVPRRLQGLRPVGSGAYGSVCSAYDTRLRQKVAVKKLSRPFQSLIHARRTYRELRLLKHLKHENVIGLLDVFTPATSIEDFSEVYLVTTLMGADLNNIVKCQALSDEHVQFLVYQLLRGLKDLKPSNVAVNEDCELRILDFGLARQADEEMTGYVATRWYRAPEIMLNWMHYNQTVDIWSVGCIMAELLQGKALFPGNDYIDQLKRIMEVVGTPSPEVLAKISSEHARTYIQSLPPMPQKDLRSIFHGANPLAVDLLGRMLVLDSDQRVSAADALAHAYFSQYHDPDDEPEAEPYDESVEAKERTVEEWKGGLEGARLGGVERGAPRARGCPFPAGGGAGGHGVEHVQQRLGGSPGQTPGGSPEAEAAFGVVGPGGAVGQRPQGSPCPLHHRAHLPGGPQLQARRATAGARQPGDRAVRSLCHQLLQRGQEHAGYFLSPPHAHEGPQHRGHSPAPSLGSRPHTAPRGPSVCACNAHVCVCVCASRGWSLHLWNPLVLLPPLDPLGLP</sequence>
<evidence type="ECO:0000256" key="6">
    <source>
        <dbReference type="ARBA" id="ARBA00022679"/>
    </source>
</evidence>
<dbReference type="InterPro" id="IPR008352">
    <property type="entry name" value="MAPK_HOG-like"/>
</dbReference>
<comment type="cofactor">
    <cofactor evidence="1">
        <name>Mg(2+)</name>
        <dbReference type="ChEBI" id="CHEBI:18420"/>
    </cofactor>
</comment>
<evidence type="ECO:0000313" key="15">
    <source>
        <dbReference type="Proteomes" id="UP000002254"/>
    </source>
</evidence>
<keyword evidence="5" id="KW-0597">Phosphoprotein</keyword>
<evidence type="ECO:0000256" key="9">
    <source>
        <dbReference type="ARBA" id="ARBA00022840"/>
    </source>
</evidence>
<dbReference type="PROSITE" id="PS00107">
    <property type="entry name" value="PROTEIN_KINASE_ATP"/>
    <property type="match status" value="1"/>
</dbReference>
<proteinExistence type="inferred from homology"/>
<feature type="region of interest" description="Disordered" evidence="12">
    <location>
        <begin position="453"/>
        <end position="483"/>
    </location>
</feature>
<dbReference type="Pfam" id="PF00069">
    <property type="entry name" value="Pkinase"/>
    <property type="match status" value="1"/>
</dbReference>
<evidence type="ECO:0000256" key="7">
    <source>
        <dbReference type="ARBA" id="ARBA00022741"/>
    </source>
</evidence>
<evidence type="ECO:0000256" key="5">
    <source>
        <dbReference type="ARBA" id="ARBA00022553"/>
    </source>
</evidence>
<dbReference type="FunFam" id="1.10.510.10:FF:000063">
    <property type="entry name" value="Mitogen-activated protein kinase 14"/>
    <property type="match status" value="1"/>
</dbReference>
<organism evidence="14 15">
    <name type="scientific">Canis lupus familiaris</name>
    <name type="common">Dog</name>
    <name type="synonym">Canis familiaris</name>
    <dbReference type="NCBI Taxonomy" id="9615"/>
    <lineage>
        <taxon>Eukaryota</taxon>
        <taxon>Metazoa</taxon>
        <taxon>Chordata</taxon>
        <taxon>Craniata</taxon>
        <taxon>Vertebrata</taxon>
        <taxon>Euteleostomi</taxon>
        <taxon>Mammalia</taxon>
        <taxon>Eutheria</taxon>
        <taxon>Laurasiatheria</taxon>
        <taxon>Carnivora</taxon>
        <taxon>Caniformia</taxon>
        <taxon>Canidae</taxon>
        <taxon>Canis</taxon>
    </lineage>
</organism>
<evidence type="ECO:0000256" key="11">
    <source>
        <dbReference type="PROSITE-ProRule" id="PRU10141"/>
    </source>
</evidence>
<protein>
    <recommendedName>
        <fullName evidence="3">mitogen-activated protein kinase</fullName>
        <ecNumber evidence="3">2.7.11.24</ecNumber>
    </recommendedName>
</protein>
<keyword evidence="8" id="KW-0418">Kinase</keyword>
<feature type="region of interest" description="Disordered" evidence="12">
    <location>
        <begin position="352"/>
        <end position="383"/>
    </location>
</feature>
<keyword evidence="4" id="KW-0723">Serine/threonine-protein kinase</keyword>
<reference evidence="14 15" key="1">
    <citation type="journal article" date="2005" name="Nature">
        <title>Genome sequence, comparative analysis and haplotype structure of the domestic dog.</title>
        <authorList>
            <consortium name="Broad Sequencing Platform"/>
            <person name="Lindblad-Toh K."/>
            <person name="Wade C.M."/>
            <person name="Mikkelsen T.S."/>
            <person name="Karlsson E.K."/>
            <person name="Jaffe D.B."/>
            <person name="Kamal M."/>
            <person name="Clamp M."/>
            <person name="Chang J.L."/>
            <person name="Kulbokas E.J. III"/>
            <person name="Zody M.C."/>
            <person name="Mauceli E."/>
            <person name="Xie X."/>
            <person name="Breen M."/>
            <person name="Wayne R.K."/>
            <person name="Ostrander E.A."/>
            <person name="Ponting C.P."/>
            <person name="Galibert F."/>
            <person name="Smith D.R."/>
            <person name="DeJong P.J."/>
            <person name="Kirkness E."/>
            <person name="Alvarez P."/>
            <person name="Biagi T."/>
            <person name="Brockman W."/>
            <person name="Butler J."/>
            <person name="Chin C.W."/>
            <person name="Cook A."/>
            <person name="Cuff J."/>
            <person name="Daly M.J."/>
            <person name="DeCaprio D."/>
            <person name="Gnerre S."/>
            <person name="Grabherr M."/>
            <person name="Kellis M."/>
            <person name="Kleber M."/>
            <person name="Bardeleben C."/>
            <person name="Goodstadt L."/>
            <person name="Heger A."/>
            <person name="Hitte C."/>
            <person name="Kim L."/>
            <person name="Koepfli K.P."/>
            <person name="Parker H.G."/>
            <person name="Pollinger J.P."/>
            <person name="Searle S.M."/>
            <person name="Sutter N.B."/>
            <person name="Thomas R."/>
            <person name="Webber C."/>
            <person name="Baldwin J."/>
            <person name="Abebe A."/>
            <person name="Abouelleil A."/>
            <person name="Aftuck L."/>
            <person name="Ait-Zahra M."/>
            <person name="Aldredge T."/>
            <person name="Allen N."/>
            <person name="An P."/>
            <person name="Anderson S."/>
            <person name="Antoine C."/>
            <person name="Arachchi H."/>
            <person name="Aslam A."/>
            <person name="Ayotte L."/>
            <person name="Bachantsang P."/>
            <person name="Barry A."/>
            <person name="Bayul T."/>
            <person name="Benamara M."/>
            <person name="Berlin A."/>
            <person name="Bessette D."/>
            <person name="Blitshteyn B."/>
            <person name="Bloom T."/>
            <person name="Blye J."/>
            <person name="Boguslavskiy L."/>
            <person name="Bonnet C."/>
            <person name="Boukhgalter B."/>
            <person name="Brown A."/>
            <person name="Cahill P."/>
            <person name="Calixte N."/>
            <person name="Camarata J."/>
            <person name="Cheshatsang Y."/>
            <person name="Chu J."/>
            <person name="Citroen M."/>
            <person name="Collymore A."/>
            <person name="Cooke P."/>
            <person name="Dawoe T."/>
            <person name="Daza R."/>
            <person name="Decktor K."/>
            <person name="DeGray S."/>
            <person name="Dhargay N."/>
            <person name="Dooley K."/>
            <person name="Dooley K."/>
            <person name="Dorje P."/>
            <person name="Dorjee K."/>
            <person name="Dorris L."/>
            <person name="Duffey N."/>
            <person name="Dupes A."/>
            <person name="Egbiremolen O."/>
            <person name="Elong R."/>
            <person name="Falk J."/>
            <person name="Farina A."/>
            <person name="Faro S."/>
            <person name="Ferguson D."/>
            <person name="Ferreira P."/>
            <person name="Fisher S."/>
            <person name="FitzGerald M."/>
            <person name="Foley K."/>
            <person name="Foley C."/>
            <person name="Franke A."/>
            <person name="Friedrich D."/>
            <person name="Gage D."/>
            <person name="Garber M."/>
            <person name="Gearin G."/>
            <person name="Giannoukos G."/>
            <person name="Goode T."/>
            <person name="Goyette A."/>
            <person name="Graham J."/>
            <person name="Grandbois E."/>
            <person name="Gyaltsen K."/>
            <person name="Hafez N."/>
            <person name="Hagopian D."/>
            <person name="Hagos B."/>
            <person name="Hall J."/>
            <person name="Healy C."/>
            <person name="Hegarty R."/>
            <person name="Honan T."/>
            <person name="Horn A."/>
            <person name="Houde N."/>
            <person name="Hughes L."/>
            <person name="Hunnicutt L."/>
            <person name="Husby M."/>
            <person name="Jester B."/>
            <person name="Jones C."/>
            <person name="Kamat A."/>
            <person name="Kanga B."/>
            <person name="Kells C."/>
            <person name="Khazanovich D."/>
            <person name="Kieu A.C."/>
            <person name="Kisner P."/>
            <person name="Kumar M."/>
            <person name="Lance K."/>
            <person name="Landers T."/>
            <person name="Lara M."/>
            <person name="Lee W."/>
            <person name="Leger J.P."/>
            <person name="Lennon N."/>
            <person name="Leuper L."/>
            <person name="LeVine S."/>
            <person name="Liu J."/>
            <person name="Liu X."/>
            <person name="Lokyitsang Y."/>
            <person name="Lokyitsang T."/>
            <person name="Lui A."/>
            <person name="Macdonald J."/>
            <person name="Major J."/>
            <person name="Marabella R."/>
            <person name="Maru K."/>
            <person name="Matthews C."/>
            <person name="McDonough S."/>
            <person name="Mehta T."/>
            <person name="Meldrim J."/>
            <person name="Melnikov A."/>
            <person name="Meneus L."/>
            <person name="Mihalev A."/>
            <person name="Mihova T."/>
            <person name="Miller K."/>
            <person name="Mittelman R."/>
            <person name="Mlenga V."/>
            <person name="Mulrain L."/>
            <person name="Munson G."/>
            <person name="Navidi A."/>
            <person name="Naylor J."/>
            <person name="Nguyen T."/>
            <person name="Nguyen N."/>
            <person name="Nguyen C."/>
            <person name="Nguyen T."/>
            <person name="Nicol R."/>
            <person name="Norbu N."/>
            <person name="Norbu C."/>
            <person name="Novod N."/>
            <person name="Nyima T."/>
            <person name="Olandt P."/>
            <person name="O'Neill B."/>
            <person name="O'Neill K."/>
            <person name="Osman S."/>
            <person name="Oyono L."/>
            <person name="Patti C."/>
            <person name="Perrin D."/>
            <person name="Phunkhang P."/>
            <person name="Pierre F."/>
            <person name="Priest M."/>
            <person name="Rachupka A."/>
            <person name="Raghuraman S."/>
            <person name="Rameau R."/>
            <person name="Ray V."/>
            <person name="Raymond C."/>
            <person name="Rege F."/>
            <person name="Rise C."/>
            <person name="Rogers J."/>
            <person name="Rogov P."/>
            <person name="Sahalie J."/>
            <person name="Settipalli S."/>
            <person name="Sharpe T."/>
            <person name="Shea T."/>
            <person name="Sheehan M."/>
            <person name="Sherpa N."/>
            <person name="Shi J."/>
            <person name="Shih D."/>
            <person name="Sloan J."/>
            <person name="Smith C."/>
            <person name="Sparrow T."/>
            <person name="Stalker J."/>
            <person name="Stange-Thomann N."/>
            <person name="Stavropoulos S."/>
            <person name="Stone C."/>
            <person name="Stone S."/>
            <person name="Sykes S."/>
            <person name="Tchuinga P."/>
            <person name="Tenzing P."/>
            <person name="Tesfaye S."/>
            <person name="Thoulutsang D."/>
            <person name="Thoulutsang Y."/>
            <person name="Topham K."/>
            <person name="Topping I."/>
            <person name="Tsamla T."/>
            <person name="Vassiliev H."/>
            <person name="Venkataraman V."/>
            <person name="Vo A."/>
            <person name="Wangchuk T."/>
            <person name="Wangdi T."/>
            <person name="Weiand M."/>
            <person name="Wilkinson J."/>
            <person name="Wilson A."/>
            <person name="Yadav S."/>
            <person name="Yang S."/>
            <person name="Yang X."/>
            <person name="Young G."/>
            <person name="Yu Q."/>
            <person name="Zainoun J."/>
            <person name="Zembek L."/>
            <person name="Zimmer A."/>
            <person name="Lander E.S."/>
        </authorList>
    </citation>
    <scope>NUCLEOTIDE SEQUENCE [LARGE SCALE GENOMIC DNA]</scope>
    <source>
        <strain evidence="14">Boxer</strain>
    </source>
</reference>
<dbReference type="InterPro" id="IPR050117">
    <property type="entry name" value="MAPK"/>
</dbReference>
<feature type="region of interest" description="Disordered" evidence="12">
    <location>
        <begin position="300"/>
        <end position="320"/>
    </location>
</feature>
<evidence type="ECO:0000256" key="1">
    <source>
        <dbReference type="ARBA" id="ARBA00001946"/>
    </source>
</evidence>
<dbReference type="GO" id="GO:0005524">
    <property type="term" value="F:ATP binding"/>
    <property type="evidence" value="ECO:0007669"/>
    <property type="project" value="UniProtKB-UniRule"/>
</dbReference>
<dbReference type="PROSITE" id="PS50011">
    <property type="entry name" value="PROTEIN_KINASE_DOM"/>
    <property type="match status" value="1"/>
</dbReference>
<dbReference type="SUPFAM" id="SSF56112">
    <property type="entry name" value="Protein kinase-like (PK-like)"/>
    <property type="match status" value="1"/>
</dbReference>
<feature type="binding site" evidence="11">
    <location>
        <position position="54"/>
    </location>
    <ligand>
        <name>ATP</name>
        <dbReference type="ChEBI" id="CHEBI:30616"/>
    </ligand>
</feature>
<accession>A0A8P0TE46</accession>
<evidence type="ECO:0000256" key="3">
    <source>
        <dbReference type="ARBA" id="ARBA00012411"/>
    </source>
</evidence>
<dbReference type="Proteomes" id="UP000002254">
    <property type="component" value="Chromosome 10"/>
</dbReference>
<dbReference type="Gene3D" id="1.10.510.10">
    <property type="entry name" value="Transferase(Phosphotransferase) domain 1"/>
    <property type="match status" value="1"/>
</dbReference>
<dbReference type="EC" id="2.7.11.24" evidence="3"/>
<keyword evidence="9 11" id="KW-0067">ATP-binding</keyword>
<dbReference type="SMART" id="SM00220">
    <property type="entry name" value="S_TKc"/>
    <property type="match status" value="1"/>
</dbReference>
<dbReference type="PANTHER" id="PTHR24055">
    <property type="entry name" value="MITOGEN-ACTIVATED PROTEIN KINASE"/>
    <property type="match status" value="1"/>
</dbReference>
<dbReference type="Gene3D" id="3.30.200.20">
    <property type="entry name" value="Phosphorylase Kinase, domain 1"/>
    <property type="match status" value="1"/>
</dbReference>
<feature type="domain" description="Protein kinase" evidence="13">
    <location>
        <begin position="24"/>
        <end position="298"/>
    </location>
</feature>
<feature type="compositionally biased region" description="Acidic residues" evidence="12">
    <location>
        <begin position="304"/>
        <end position="316"/>
    </location>
</feature>
<dbReference type="PRINTS" id="PR01773">
    <property type="entry name" value="P38MAPKINASE"/>
</dbReference>
<evidence type="ECO:0000256" key="8">
    <source>
        <dbReference type="ARBA" id="ARBA00022777"/>
    </source>
</evidence>
<name>A0A8P0TE46_CANLF</name>
<dbReference type="Ensembl" id="ENSCAFT00000087576.2">
    <property type="protein sequence ID" value="ENSCAFP00000062533.2"/>
    <property type="gene ID" value="ENSCAFG00000049665.2"/>
</dbReference>
<evidence type="ECO:0000313" key="14">
    <source>
        <dbReference type="Ensembl" id="ENSCAFP00000062533.2"/>
    </source>
</evidence>
<dbReference type="InterPro" id="IPR017441">
    <property type="entry name" value="Protein_kinase_ATP_BS"/>
</dbReference>
<comment type="similarity">
    <text evidence="2">Belongs to the protein kinase superfamily. CMGC Ser/Thr protein kinase family. MAP kinase subfamily.</text>
</comment>
<dbReference type="InterPro" id="IPR011009">
    <property type="entry name" value="Kinase-like_dom_sf"/>
</dbReference>
<evidence type="ECO:0000259" key="13">
    <source>
        <dbReference type="PROSITE" id="PS50011"/>
    </source>
</evidence>
<dbReference type="FunFam" id="3.30.200.20:FF:000769">
    <property type="entry name" value="Mitogen-activated protein kinase 14"/>
    <property type="match status" value="1"/>
</dbReference>
<gene>
    <name evidence="14" type="primary">MAPK11</name>
</gene>
<evidence type="ECO:0000256" key="4">
    <source>
        <dbReference type="ARBA" id="ARBA00022527"/>
    </source>
</evidence>